<proteinExistence type="predicted"/>
<accession>E6MSY5</accession>
<dbReference type="EMBL" id="AEQO01000195">
    <property type="protein sequence ID" value="EFV03320.1"/>
    <property type="molecule type" value="Genomic_DNA"/>
</dbReference>
<organism evidence="1 2">
    <name type="scientific">Segatella salivae DSM 15606</name>
    <dbReference type="NCBI Taxonomy" id="888832"/>
    <lineage>
        <taxon>Bacteria</taxon>
        <taxon>Pseudomonadati</taxon>
        <taxon>Bacteroidota</taxon>
        <taxon>Bacteroidia</taxon>
        <taxon>Bacteroidales</taxon>
        <taxon>Prevotellaceae</taxon>
        <taxon>Segatella</taxon>
    </lineage>
</organism>
<evidence type="ECO:0000313" key="1">
    <source>
        <dbReference type="EMBL" id="EFV03320.1"/>
    </source>
</evidence>
<sequence length="69" mass="7994">MAYLKLRYDMKPYGTKVITQQATTNVIKNFQIASESDVITQFGALFDAKICVFQRNFRILHRSLSPTKH</sequence>
<comment type="caution">
    <text evidence="1">The sequence shown here is derived from an EMBL/GenBank/DDBJ whole genome shotgun (WGS) entry which is preliminary data.</text>
</comment>
<dbReference type="AlphaFoldDB" id="E6MSY5"/>
<name>E6MSY5_9BACT</name>
<keyword evidence="2" id="KW-1185">Reference proteome</keyword>
<gene>
    <name evidence="1" type="ORF">HMPREF9420_2603</name>
</gene>
<protein>
    <submittedName>
        <fullName evidence="1">Uncharacterized protein</fullName>
    </submittedName>
</protein>
<dbReference type="HOGENOM" id="CLU_2772498_0_0_10"/>
<evidence type="ECO:0000313" key="2">
    <source>
        <dbReference type="Proteomes" id="UP000003874"/>
    </source>
</evidence>
<reference evidence="1 2" key="1">
    <citation type="submission" date="2010-12" db="EMBL/GenBank/DDBJ databases">
        <authorList>
            <person name="Muzny D."/>
            <person name="Qin X."/>
            <person name="Deng J."/>
            <person name="Jiang H."/>
            <person name="Liu Y."/>
            <person name="Qu J."/>
            <person name="Song X.-Z."/>
            <person name="Zhang L."/>
            <person name="Thornton R."/>
            <person name="Coyle M."/>
            <person name="Francisco L."/>
            <person name="Jackson L."/>
            <person name="Javaid M."/>
            <person name="Korchina V."/>
            <person name="Kovar C."/>
            <person name="Mata R."/>
            <person name="Mathew T."/>
            <person name="Ngo R."/>
            <person name="Nguyen L."/>
            <person name="Nguyen N."/>
            <person name="Okwuonu G."/>
            <person name="Ongeri F."/>
            <person name="Pham C."/>
            <person name="Simmons D."/>
            <person name="Wilczek-Boney K."/>
            <person name="Hale W."/>
            <person name="Jakkamsetti A."/>
            <person name="Pham P."/>
            <person name="Ruth R."/>
            <person name="San Lucas F."/>
            <person name="Warren J."/>
            <person name="Zhang J."/>
            <person name="Zhao Z."/>
            <person name="Zhou C."/>
            <person name="Zhu D."/>
            <person name="Lee S."/>
            <person name="Bess C."/>
            <person name="Blankenburg K."/>
            <person name="Forbes L."/>
            <person name="Fu Q."/>
            <person name="Gubbala S."/>
            <person name="Hirani K."/>
            <person name="Jayaseelan J.C."/>
            <person name="Lara F."/>
            <person name="Munidasa M."/>
            <person name="Palculict T."/>
            <person name="Patil S."/>
            <person name="Pu L.-L."/>
            <person name="Saada N."/>
            <person name="Tang L."/>
            <person name="Weissenberger G."/>
            <person name="Zhu Y."/>
            <person name="Hemphill L."/>
            <person name="Shang Y."/>
            <person name="Youmans B."/>
            <person name="Ayvaz T."/>
            <person name="Ross M."/>
            <person name="Santibanez J."/>
            <person name="Aqrawi P."/>
            <person name="Gross S."/>
            <person name="Joshi V."/>
            <person name="Fowler G."/>
            <person name="Nazareth L."/>
            <person name="Reid J."/>
            <person name="Worley K."/>
            <person name="Petrosino J."/>
            <person name="Highlander S."/>
            <person name="Gibbs R."/>
        </authorList>
    </citation>
    <scope>NUCLEOTIDE SEQUENCE [LARGE SCALE GENOMIC DNA]</scope>
    <source>
        <strain evidence="1 2">DSM 15606</strain>
    </source>
</reference>
<dbReference type="Proteomes" id="UP000003874">
    <property type="component" value="Unassembled WGS sequence"/>
</dbReference>